<dbReference type="Gene3D" id="1.10.240.10">
    <property type="entry name" value="Tyrosyl-Transfer RNA Synthetase"/>
    <property type="match status" value="1"/>
</dbReference>
<dbReference type="InterPro" id="IPR002305">
    <property type="entry name" value="aa-tRNA-synth_Ic"/>
</dbReference>
<evidence type="ECO:0000256" key="9">
    <source>
        <dbReference type="ARBA" id="ARBA00022917"/>
    </source>
</evidence>
<dbReference type="Pfam" id="PF00579">
    <property type="entry name" value="tRNA-synt_1b"/>
    <property type="match status" value="1"/>
</dbReference>
<evidence type="ECO:0000256" key="4">
    <source>
        <dbReference type="ARBA" id="ARBA00013782"/>
    </source>
</evidence>
<name>A0A420HPG1_9PEZI</name>
<dbReference type="CDD" id="cd00806">
    <property type="entry name" value="TrpRS_core"/>
    <property type="match status" value="1"/>
</dbReference>
<evidence type="ECO:0000256" key="6">
    <source>
        <dbReference type="ARBA" id="ARBA00022598"/>
    </source>
</evidence>
<keyword evidence="9 12" id="KW-0648">Protein biosynthesis</keyword>
<evidence type="ECO:0000256" key="5">
    <source>
        <dbReference type="ARBA" id="ARBA00022490"/>
    </source>
</evidence>
<proteinExistence type="inferred from homology"/>
<evidence type="ECO:0000256" key="7">
    <source>
        <dbReference type="ARBA" id="ARBA00022741"/>
    </source>
</evidence>
<evidence type="ECO:0000256" key="8">
    <source>
        <dbReference type="ARBA" id="ARBA00022840"/>
    </source>
</evidence>
<dbReference type="PANTHER" id="PTHR10055">
    <property type="entry name" value="TRYPTOPHANYL-TRNA SYNTHETASE"/>
    <property type="match status" value="1"/>
</dbReference>
<evidence type="ECO:0000313" key="15">
    <source>
        <dbReference type="Proteomes" id="UP000286134"/>
    </source>
</evidence>
<dbReference type="PRINTS" id="PR01039">
    <property type="entry name" value="TRNASYNTHTRP"/>
</dbReference>
<evidence type="ECO:0000256" key="3">
    <source>
        <dbReference type="ARBA" id="ARBA00013161"/>
    </source>
</evidence>
<dbReference type="AlphaFoldDB" id="A0A420HPG1"/>
<organism evidence="14 15">
    <name type="scientific">Erysiphe neolycopersici</name>
    <dbReference type="NCBI Taxonomy" id="212602"/>
    <lineage>
        <taxon>Eukaryota</taxon>
        <taxon>Fungi</taxon>
        <taxon>Dikarya</taxon>
        <taxon>Ascomycota</taxon>
        <taxon>Pezizomycotina</taxon>
        <taxon>Leotiomycetes</taxon>
        <taxon>Erysiphales</taxon>
        <taxon>Erysiphaceae</taxon>
        <taxon>Erysiphe</taxon>
    </lineage>
</organism>
<dbReference type="InterPro" id="IPR001412">
    <property type="entry name" value="aa-tRNA-synth_I_CS"/>
</dbReference>
<sequence>MTDIQSSSTPVPETEGTNSKQTVDPYTVSGEIGADGIAKAINYLTLIEEFGTKQILDEDLIRFEKVTGKKPHRFMRRGIVFSHRDLNLILDRYENGQPFFLYTGRGPSSDSMHIGHTVPFEFTKWLQDVFDVPLVIMLTDDEKYIFSEKRSIEEVTSYTWNNAKDIIAVGFDPRKTFIFSDYDYMGGAFYKNVTRISKLITLNVARAVFGFTDSSCIGKIHFGAIQGATSFASTFPHIFGNDENLSNQIPCLIPCAIDQDPYFRVTRDVAARLHFAKPALIHSRFLDALQGPGSKMSASIDSSAIFMKDTPTKISNKINRYAFSGGQTTEAEQRARGGDVEKDVSFRYLTFFLEDDVELDRIKIAYTKGEMLTGELKAICAKELQVYVKAFQQRRALVTDEIVKDFMAKKPLEWRGNPKKCISLLNHSNDLDLKDKICGDNTTKTVKKEENTESEKMTKNQAKKLAKLKAIEEKKAAQKAEKDKATNDS</sequence>
<keyword evidence="15" id="KW-1185">Reference proteome</keyword>
<dbReference type="NCBIfam" id="TIGR00233">
    <property type="entry name" value="trpS"/>
    <property type="match status" value="1"/>
</dbReference>
<dbReference type="SUPFAM" id="SSF52374">
    <property type="entry name" value="Nucleotidylyl transferase"/>
    <property type="match status" value="1"/>
</dbReference>
<dbReference type="GO" id="GO:0005737">
    <property type="term" value="C:cytoplasm"/>
    <property type="evidence" value="ECO:0007669"/>
    <property type="project" value="UniProtKB-SubCell"/>
</dbReference>
<comment type="subcellular location">
    <subcellularLocation>
        <location evidence="1">Cytoplasm</location>
    </subcellularLocation>
</comment>
<dbReference type="PROSITE" id="PS00178">
    <property type="entry name" value="AA_TRNA_LIGASE_I"/>
    <property type="match status" value="1"/>
</dbReference>
<comment type="caution">
    <text evidence="14">The sequence shown here is derived from an EMBL/GenBank/DDBJ whole genome shotgun (WGS) entry which is preliminary data.</text>
</comment>
<feature type="region of interest" description="Disordered" evidence="13">
    <location>
        <begin position="1"/>
        <end position="25"/>
    </location>
</feature>
<evidence type="ECO:0000256" key="12">
    <source>
        <dbReference type="RuleBase" id="RU363036"/>
    </source>
</evidence>
<evidence type="ECO:0000313" key="14">
    <source>
        <dbReference type="EMBL" id="RKF59316.1"/>
    </source>
</evidence>
<accession>A0A420HPG1</accession>
<keyword evidence="10 12" id="KW-0030">Aminoacyl-tRNA synthetase</keyword>
<keyword evidence="5" id="KW-0963">Cytoplasm</keyword>
<keyword evidence="7 12" id="KW-0547">Nucleotide-binding</keyword>
<feature type="compositionally biased region" description="Polar residues" evidence="13">
    <location>
        <begin position="1"/>
        <end position="24"/>
    </location>
</feature>
<evidence type="ECO:0000256" key="10">
    <source>
        <dbReference type="ARBA" id="ARBA00023146"/>
    </source>
</evidence>
<comment type="similarity">
    <text evidence="2 12">Belongs to the class-I aminoacyl-tRNA synthetase family.</text>
</comment>
<protein>
    <recommendedName>
        <fullName evidence="4">Tryptophan--tRNA ligase, cytoplasmic</fullName>
        <ecNumber evidence="3">6.1.1.2</ecNumber>
    </recommendedName>
    <alternativeName>
        <fullName evidence="11">Tryptophanyl-tRNA synthetase</fullName>
    </alternativeName>
</protein>
<keyword evidence="8 12" id="KW-0067">ATP-binding</keyword>
<dbReference type="GO" id="GO:0004830">
    <property type="term" value="F:tryptophan-tRNA ligase activity"/>
    <property type="evidence" value="ECO:0007669"/>
    <property type="project" value="UniProtKB-EC"/>
</dbReference>
<dbReference type="PANTHER" id="PTHR10055:SF1">
    <property type="entry name" value="TRYPTOPHAN--TRNA LIGASE, CYTOPLASMIC"/>
    <property type="match status" value="1"/>
</dbReference>
<dbReference type="FunFam" id="1.10.240.10:FF:000003">
    <property type="entry name" value="Tryptophan--tRNA ligase, cytoplasmic"/>
    <property type="match status" value="1"/>
</dbReference>
<evidence type="ECO:0000256" key="2">
    <source>
        <dbReference type="ARBA" id="ARBA00005594"/>
    </source>
</evidence>
<dbReference type="GO" id="GO:0005524">
    <property type="term" value="F:ATP binding"/>
    <property type="evidence" value="ECO:0007669"/>
    <property type="project" value="UniProtKB-KW"/>
</dbReference>
<dbReference type="STRING" id="212602.A0A420HPG1"/>
<evidence type="ECO:0000256" key="1">
    <source>
        <dbReference type="ARBA" id="ARBA00004496"/>
    </source>
</evidence>
<gene>
    <name evidence="14" type="ORF">OnM2_061071</name>
</gene>
<dbReference type="Gene3D" id="3.40.50.620">
    <property type="entry name" value="HUPs"/>
    <property type="match status" value="1"/>
</dbReference>
<dbReference type="InterPro" id="IPR002306">
    <property type="entry name" value="Trp-tRNA-ligase"/>
</dbReference>
<dbReference type="FunFam" id="3.40.50.620:FF:000033">
    <property type="entry name" value="tryptophan--tRNA ligase, cytoplasmic"/>
    <property type="match status" value="1"/>
</dbReference>
<reference evidence="14 15" key="1">
    <citation type="journal article" date="2018" name="BMC Genomics">
        <title>Comparative genome analyses reveal sequence features reflecting distinct modes of host-adaptation between dicot and monocot powdery mildew.</title>
        <authorList>
            <person name="Wu Y."/>
            <person name="Ma X."/>
            <person name="Pan Z."/>
            <person name="Kale S.D."/>
            <person name="Song Y."/>
            <person name="King H."/>
            <person name="Zhang Q."/>
            <person name="Presley C."/>
            <person name="Deng X."/>
            <person name="Wei C.I."/>
            <person name="Xiao S."/>
        </authorList>
    </citation>
    <scope>NUCLEOTIDE SEQUENCE [LARGE SCALE GENOMIC DNA]</scope>
    <source>
        <strain evidence="14">UMSG2</strain>
    </source>
</reference>
<evidence type="ECO:0000256" key="13">
    <source>
        <dbReference type="SAM" id="MobiDB-lite"/>
    </source>
</evidence>
<dbReference type="OrthoDB" id="10261385at2759"/>
<dbReference type="EMBL" id="MCFK01006104">
    <property type="protein sequence ID" value="RKF59316.1"/>
    <property type="molecule type" value="Genomic_DNA"/>
</dbReference>
<dbReference type="GO" id="GO:0006436">
    <property type="term" value="P:tryptophanyl-tRNA aminoacylation"/>
    <property type="evidence" value="ECO:0007669"/>
    <property type="project" value="InterPro"/>
</dbReference>
<dbReference type="InterPro" id="IPR014729">
    <property type="entry name" value="Rossmann-like_a/b/a_fold"/>
</dbReference>
<keyword evidence="6 12" id="KW-0436">Ligase</keyword>
<dbReference type="Proteomes" id="UP000286134">
    <property type="component" value="Unassembled WGS sequence"/>
</dbReference>
<dbReference type="EC" id="6.1.1.2" evidence="3"/>
<evidence type="ECO:0000256" key="11">
    <source>
        <dbReference type="ARBA" id="ARBA00030268"/>
    </source>
</evidence>